<dbReference type="Pfam" id="PF20391">
    <property type="entry name" value="DUF6686"/>
    <property type="match status" value="1"/>
</dbReference>
<dbReference type="EMBL" id="SMJU01000009">
    <property type="protein sequence ID" value="TDB63715.1"/>
    <property type="molecule type" value="Genomic_DNA"/>
</dbReference>
<dbReference type="Proteomes" id="UP000295706">
    <property type="component" value="Unassembled WGS sequence"/>
</dbReference>
<comment type="caution">
    <text evidence="1">The sequence shown here is derived from an EMBL/GenBank/DDBJ whole genome shotgun (WGS) entry which is preliminary data.</text>
</comment>
<protein>
    <submittedName>
        <fullName evidence="1">Uncharacterized protein</fullName>
    </submittedName>
</protein>
<accession>A0A4V2X9G6</accession>
<proteinExistence type="predicted"/>
<gene>
    <name evidence="1" type="ORF">EZE20_15570</name>
</gene>
<dbReference type="AlphaFoldDB" id="A0A4V2X9G6"/>
<keyword evidence="2" id="KW-1185">Reference proteome</keyword>
<sequence length="113" mass="13023">MKHFDNLPINLALTANGQVALCRGCHQCITVEFGPILQLFGREDFVRLQRNIGSTSPPIYFEQCPYRSKIVINTTSPDLYFTFTETEFYELQHLLNRALTKLQLIEATEQNLN</sequence>
<dbReference type="OrthoDB" id="955276at2"/>
<name>A0A4V2X9G6_9BACT</name>
<dbReference type="InterPro" id="IPR046508">
    <property type="entry name" value="DUF6686"/>
</dbReference>
<organism evidence="1 2">
    <name type="scientific">Arundinibacter roseus</name>
    <dbReference type="NCBI Taxonomy" id="2070510"/>
    <lineage>
        <taxon>Bacteria</taxon>
        <taxon>Pseudomonadati</taxon>
        <taxon>Bacteroidota</taxon>
        <taxon>Cytophagia</taxon>
        <taxon>Cytophagales</taxon>
        <taxon>Spirosomataceae</taxon>
        <taxon>Arundinibacter</taxon>
    </lineage>
</organism>
<evidence type="ECO:0000313" key="2">
    <source>
        <dbReference type="Proteomes" id="UP000295706"/>
    </source>
</evidence>
<reference evidence="1 2" key="1">
    <citation type="submission" date="2019-02" db="EMBL/GenBank/DDBJ databases">
        <title>Arundinibacter roseus gen. nov., sp. nov., a new member of the family Cytophagaceae.</title>
        <authorList>
            <person name="Szuroczki S."/>
            <person name="Khayer B."/>
            <person name="Sproer C."/>
            <person name="Toumi M."/>
            <person name="Szabo A."/>
            <person name="Felfoldi T."/>
            <person name="Schumann P."/>
            <person name="Toth E."/>
        </authorList>
    </citation>
    <scope>NUCLEOTIDE SEQUENCE [LARGE SCALE GENOMIC DNA]</scope>
    <source>
        <strain evidence="1 2">DMA-k-7a</strain>
    </source>
</reference>
<evidence type="ECO:0000313" key="1">
    <source>
        <dbReference type="EMBL" id="TDB63715.1"/>
    </source>
</evidence>
<dbReference type="RefSeq" id="WP_132119296.1">
    <property type="nucleotide sequence ID" value="NZ_SMJU01000009.1"/>
</dbReference>